<feature type="compositionally biased region" description="Polar residues" evidence="2">
    <location>
        <begin position="40"/>
        <end position="50"/>
    </location>
</feature>
<dbReference type="EMBL" id="UYSU01033621">
    <property type="protein sequence ID" value="VDL92673.1"/>
    <property type="molecule type" value="Genomic_DNA"/>
</dbReference>
<accession>A0A183SPZ0</accession>
<dbReference type="Proteomes" id="UP000275846">
    <property type="component" value="Unassembled WGS sequence"/>
</dbReference>
<protein>
    <submittedName>
        <fullName evidence="6">C2H2-type domain-containing protein</fullName>
    </submittedName>
</protein>
<keyword evidence="5" id="KW-1185">Reference proteome</keyword>
<dbReference type="GO" id="GO:0008270">
    <property type="term" value="F:zinc ion binding"/>
    <property type="evidence" value="ECO:0007669"/>
    <property type="project" value="UniProtKB-KW"/>
</dbReference>
<feature type="domain" description="C2H2-type" evidence="3">
    <location>
        <begin position="238"/>
        <end position="264"/>
    </location>
</feature>
<dbReference type="InterPro" id="IPR013087">
    <property type="entry name" value="Znf_C2H2_type"/>
</dbReference>
<dbReference type="PROSITE" id="PS50157">
    <property type="entry name" value="ZINC_FINGER_C2H2_2"/>
    <property type="match status" value="1"/>
</dbReference>
<evidence type="ECO:0000256" key="2">
    <source>
        <dbReference type="SAM" id="MobiDB-lite"/>
    </source>
</evidence>
<evidence type="ECO:0000313" key="5">
    <source>
        <dbReference type="Proteomes" id="UP000275846"/>
    </source>
</evidence>
<keyword evidence="1" id="KW-0862">Zinc</keyword>
<reference evidence="6" key="1">
    <citation type="submission" date="2016-06" db="UniProtKB">
        <authorList>
            <consortium name="WormBaseParasite"/>
        </authorList>
    </citation>
    <scope>IDENTIFICATION</scope>
</reference>
<gene>
    <name evidence="4" type="ORF">SSLN_LOCUS6288</name>
</gene>
<dbReference type="SMART" id="SM00355">
    <property type="entry name" value="ZnF_C2H2"/>
    <property type="match status" value="1"/>
</dbReference>
<evidence type="ECO:0000313" key="6">
    <source>
        <dbReference type="WBParaSite" id="SSLN_0000648501-mRNA-1"/>
    </source>
</evidence>
<name>A0A183SPZ0_SCHSO</name>
<dbReference type="WBParaSite" id="SSLN_0000648501-mRNA-1">
    <property type="protein sequence ID" value="SSLN_0000648501-mRNA-1"/>
    <property type="gene ID" value="SSLN_0000648501"/>
</dbReference>
<feature type="region of interest" description="Disordered" evidence="2">
    <location>
        <begin position="36"/>
        <end position="71"/>
    </location>
</feature>
<dbReference type="InterPro" id="IPR036236">
    <property type="entry name" value="Znf_C2H2_sf"/>
</dbReference>
<feature type="compositionally biased region" description="Basic and acidic residues" evidence="2">
    <location>
        <begin position="149"/>
        <end position="158"/>
    </location>
</feature>
<dbReference type="Gene3D" id="3.30.160.60">
    <property type="entry name" value="Classic Zinc Finger"/>
    <property type="match status" value="1"/>
</dbReference>
<sequence length="264" mass="28937">MVPRQMLKPFYSEECACIQTNSSVFVLPTVDIRREDESLRTQLPPQNTETEMARQDPRHGSPGVDRNPQHPWHAATSATVMGRSTVVHAPVAAANWYLTLTCGSSKLGFPSGHTLGNRHDRRAKPELDRILEPSQDAESPPSQLLPQKTEAKMVRQDPGHGSPGTDRNPQHPRHAEASATAMERPPDSPTLTPGINSITPTIIETTSQYLSPLTHTTTTTTKTTTTITTTNSDGDSLLNCPQCNRTFTSSIGLVGHLRIHRTEN</sequence>
<reference evidence="4 5" key="2">
    <citation type="submission" date="2018-11" db="EMBL/GenBank/DDBJ databases">
        <authorList>
            <consortium name="Pathogen Informatics"/>
        </authorList>
    </citation>
    <scope>NUCLEOTIDE SEQUENCE [LARGE SCALE GENOMIC DNA]</scope>
    <source>
        <strain evidence="4 5">NST_G2</strain>
    </source>
</reference>
<dbReference type="PROSITE" id="PS00028">
    <property type="entry name" value="ZINC_FINGER_C2H2_1"/>
    <property type="match status" value="1"/>
</dbReference>
<evidence type="ECO:0000259" key="3">
    <source>
        <dbReference type="PROSITE" id="PS50157"/>
    </source>
</evidence>
<evidence type="ECO:0000256" key="1">
    <source>
        <dbReference type="PROSITE-ProRule" id="PRU00042"/>
    </source>
</evidence>
<dbReference type="SUPFAM" id="SSF57667">
    <property type="entry name" value="beta-beta-alpha zinc fingers"/>
    <property type="match status" value="1"/>
</dbReference>
<proteinExistence type="predicted"/>
<feature type="compositionally biased region" description="Polar residues" evidence="2">
    <location>
        <begin position="136"/>
        <end position="146"/>
    </location>
</feature>
<dbReference type="AlphaFoldDB" id="A0A183SPZ0"/>
<keyword evidence="1" id="KW-0863">Zinc-finger</keyword>
<organism evidence="6">
    <name type="scientific">Schistocephalus solidus</name>
    <name type="common">Tapeworm</name>
    <dbReference type="NCBI Taxonomy" id="70667"/>
    <lineage>
        <taxon>Eukaryota</taxon>
        <taxon>Metazoa</taxon>
        <taxon>Spiralia</taxon>
        <taxon>Lophotrochozoa</taxon>
        <taxon>Platyhelminthes</taxon>
        <taxon>Cestoda</taxon>
        <taxon>Eucestoda</taxon>
        <taxon>Diphyllobothriidea</taxon>
        <taxon>Diphyllobothriidae</taxon>
        <taxon>Schistocephalus</taxon>
    </lineage>
</organism>
<keyword evidence="1" id="KW-0479">Metal-binding</keyword>
<evidence type="ECO:0000313" key="4">
    <source>
        <dbReference type="EMBL" id="VDL92673.1"/>
    </source>
</evidence>
<feature type="region of interest" description="Disordered" evidence="2">
    <location>
        <begin position="131"/>
        <end position="197"/>
    </location>
</feature>